<dbReference type="AlphaFoldDB" id="A0AAV7HDU8"/>
<reference evidence="1 2" key="1">
    <citation type="journal article" date="2021" name="Hortic Res">
        <title>Chromosome-scale assembly of the Dendrobium chrysotoxum genome enhances the understanding of orchid evolution.</title>
        <authorList>
            <person name="Zhang Y."/>
            <person name="Zhang G.Q."/>
            <person name="Zhang D."/>
            <person name="Liu X.D."/>
            <person name="Xu X.Y."/>
            <person name="Sun W.H."/>
            <person name="Yu X."/>
            <person name="Zhu X."/>
            <person name="Wang Z.W."/>
            <person name="Zhao X."/>
            <person name="Zhong W.Y."/>
            <person name="Chen H."/>
            <person name="Yin W.L."/>
            <person name="Huang T."/>
            <person name="Niu S.C."/>
            <person name="Liu Z.J."/>
        </authorList>
    </citation>
    <scope>NUCLEOTIDE SEQUENCE [LARGE SCALE GENOMIC DNA]</scope>
    <source>
        <strain evidence="1">Lindl</strain>
    </source>
</reference>
<name>A0AAV7HDU8_DENCH</name>
<accession>A0AAV7HDU8</accession>
<proteinExistence type="predicted"/>
<sequence length="103" mass="12313">MARDPSDFCCDLLPFSCPAYMKTKMRCKLLTTIKRRFLIEPPNKSEMQPIKEKIMQLMMGIIYKNDFSNLIQNQYIIYQFCTRFSSKGLYARCLKRHIHHLKV</sequence>
<comment type="caution">
    <text evidence="1">The sequence shown here is derived from an EMBL/GenBank/DDBJ whole genome shotgun (WGS) entry which is preliminary data.</text>
</comment>
<dbReference type="Proteomes" id="UP000775213">
    <property type="component" value="Unassembled WGS sequence"/>
</dbReference>
<keyword evidence="2" id="KW-1185">Reference proteome</keyword>
<organism evidence="1 2">
    <name type="scientific">Dendrobium chrysotoxum</name>
    <name type="common">Orchid</name>
    <dbReference type="NCBI Taxonomy" id="161865"/>
    <lineage>
        <taxon>Eukaryota</taxon>
        <taxon>Viridiplantae</taxon>
        <taxon>Streptophyta</taxon>
        <taxon>Embryophyta</taxon>
        <taxon>Tracheophyta</taxon>
        <taxon>Spermatophyta</taxon>
        <taxon>Magnoliopsida</taxon>
        <taxon>Liliopsida</taxon>
        <taxon>Asparagales</taxon>
        <taxon>Orchidaceae</taxon>
        <taxon>Epidendroideae</taxon>
        <taxon>Malaxideae</taxon>
        <taxon>Dendrobiinae</taxon>
        <taxon>Dendrobium</taxon>
    </lineage>
</organism>
<evidence type="ECO:0000313" key="2">
    <source>
        <dbReference type="Proteomes" id="UP000775213"/>
    </source>
</evidence>
<gene>
    <name evidence="1" type="ORF">IEQ34_004260</name>
</gene>
<evidence type="ECO:0000313" key="1">
    <source>
        <dbReference type="EMBL" id="KAH0467022.1"/>
    </source>
</evidence>
<protein>
    <submittedName>
        <fullName evidence="1">Uncharacterized protein</fullName>
    </submittedName>
</protein>
<dbReference type="EMBL" id="JAGFBR010000005">
    <property type="protein sequence ID" value="KAH0467022.1"/>
    <property type="molecule type" value="Genomic_DNA"/>
</dbReference>